<reference evidence="24" key="1">
    <citation type="submission" date="2019-10" db="EMBL/GenBank/DDBJ databases">
        <title>The sequence and de novo assembly of the wild yak genome.</title>
        <authorList>
            <person name="Liu Y."/>
        </authorList>
    </citation>
    <scope>NUCLEOTIDE SEQUENCE [LARGE SCALE GENOMIC DNA]</scope>
    <source>
        <strain evidence="24">WY2019</strain>
    </source>
</reference>
<keyword evidence="9" id="KW-0810">Translation regulation</keyword>
<dbReference type="GO" id="GO:0008284">
    <property type="term" value="P:positive regulation of cell population proliferation"/>
    <property type="evidence" value="ECO:0007669"/>
    <property type="project" value="UniProtKB-ARBA"/>
</dbReference>
<keyword evidence="5" id="KW-0202">Cytokine</keyword>
<evidence type="ECO:0000256" key="2">
    <source>
        <dbReference type="ARBA" id="ARBA00004613"/>
    </source>
</evidence>
<accession>A0A6B0RTS3</accession>
<dbReference type="InterPro" id="IPR005822">
    <property type="entry name" value="Ribosomal_uL13"/>
</dbReference>
<dbReference type="GO" id="GO:0005125">
    <property type="term" value="F:cytokine activity"/>
    <property type="evidence" value="ECO:0007669"/>
    <property type="project" value="UniProtKB-KW"/>
</dbReference>
<evidence type="ECO:0000256" key="17">
    <source>
        <dbReference type="ARBA" id="ARBA00026018"/>
    </source>
</evidence>
<evidence type="ECO:0000313" key="24">
    <source>
        <dbReference type="EMBL" id="MXQ93002.1"/>
    </source>
</evidence>
<evidence type="ECO:0000256" key="19">
    <source>
        <dbReference type="ARBA" id="ARBA00035367"/>
    </source>
</evidence>
<evidence type="ECO:0000256" key="1">
    <source>
        <dbReference type="ARBA" id="ARBA00004251"/>
    </source>
</evidence>
<comment type="subcellular location">
    <subcellularLocation>
        <location evidence="1">Cell membrane</location>
        <topology evidence="1">Single-pass type I membrane protein</topology>
    </subcellularLocation>
    <subcellularLocation>
        <location evidence="2">Secreted</location>
    </subcellularLocation>
</comment>
<dbReference type="CDD" id="cd00392">
    <property type="entry name" value="Ribosomal_L13"/>
    <property type="match status" value="1"/>
</dbReference>
<evidence type="ECO:0000256" key="4">
    <source>
        <dbReference type="ARBA" id="ARBA00022475"/>
    </source>
</evidence>
<proteinExistence type="inferred from homology"/>
<dbReference type="Gene3D" id="6.10.250.3250">
    <property type="match status" value="1"/>
</dbReference>
<dbReference type="EMBL" id="VBQZ03000089">
    <property type="protein sequence ID" value="MXQ93002.1"/>
    <property type="molecule type" value="Genomic_DNA"/>
</dbReference>
<organism evidence="24 25">
    <name type="scientific">Bos mutus</name>
    <name type="common">wild yak</name>
    <dbReference type="NCBI Taxonomy" id="72004"/>
    <lineage>
        <taxon>Eukaryota</taxon>
        <taxon>Metazoa</taxon>
        <taxon>Chordata</taxon>
        <taxon>Craniata</taxon>
        <taxon>Vertebrata</taxon>
        <taxon>Euteleostomi</taxon>
        <taxon>Mammalia</taxon>
        <taxon>Eutheria</taxon>
        <taxon>Laurasiatheria</taxon>
        <taxon>Artiodactyla</taxon>
        <taxon>Ruminantia</taxon>
        <taxon>Pecora</taxon>
        <taxon>Bovidae</taxon>
        <taxon>Bovinae</taxon>
        <taxon>Bos</taxon>
    </lineage>
</organism>
<evidence type="ECO:0000256" key="13">
    <source>
        <dbReference type="ARBA" id="ARBA00023136"/>
    </source>
</evidence>
<evidence type="ECO:0000256" key="12">
    <source>
        <dbReference type="ARBA" id="ARBA00022989"/>
    </source>
</evidence>
<keyword evidence="14" id="KW-1015">Disulfide bond</keyword>
<dbReference type="GO" id="GO:0003735">
    <property type="term" value="F:structural constituent of ribosome"/>
    <property type="evidence" value="ECO:0007669"/>
    <property type="project" value="InterPro"/>
</dbReference>
<keyword evidence="7" id="KW-0812">Transmembrane</keyword>
<dbReference type="InterPro" id="IPR036899">
    <property type="entry name" value="Ribosomal_uL13_sf"/>
</dbReference>
<dbReference type="FunFam" id="6.10.250.3250:FF:000001">
    <property type="entry name" value="60S ribosomal protein L13a"/>
    <property type="match status" value="1"/>
</dbReference>
<keyword evidence="25" id="KW-1185">Reference proteome</keyword>
<sequence>MLLGVDFVLEQMKTDTFYQQLAKAGQNKSPLPESGCLDRKDTRNILEESPWKAVVPLRFDNSFLPDSMGCLSDLPISPEALISQGQLQQVSITPTKTTEDNECHSPISSTFAIKIGKLSKYLLQDYPVTVASNLQDDKLCGAFWRLVLAQRWMGRLKTVAGSEMEKLLEDVNTEIHFVTSCAFQPLPSCLRFVQANISHLLQDTHQQLEALKPWITHRNFSRCLELQCQPGRKIKFEAREVVEFSEHGSLRSHNMHLVLVLDGRGHLLGRLAAIVAKQVLLGRKVVVVRCEGINISGNFYRNKLKYLAFLRKRMNTNPSRGPYHFRAPSRIFWRTVRGMLPHKTKRGQAALERLKVFDGIPPPYDKKKRMVVPAALKVVRLKPTRKFAYLGRLAHEVGWKYQAVTATLEEKRKEKAKIHYRKKKQLMRLRKQAEKNIEKKIGKFTEVLKTHGFLV</sequence>
<evidence type="ECO:0000256" key="6">
    <source>
        <dbReference type="ARBA" id="ARBA00022525"/>
    </source>
</evidence>
<dbReference type="NCBIfam" id="TIGR01077">
    <property type="entry name" value="L13_A_E"/>
    <property type="match status" value="1"/>
</dbReference>
<keyword evidence="6" id="KW-0964">Secreted</keyword>
<dbReference type="GO" id="GO:0030183">
    <property type="term" value="P:B cell differentiation"/>
    <property type="evidence" value="ECO:0007669"/>
    <property type="project" value="UniProtKB-ARBA"/>
</dbReference>
<keyword evidence="8" id="KW-0732">Signal</keyword>
<evidence type="ECO:0000256" key="8">
    <source>
        <dbReference type="ARBA" id="ARBA00022729"/>
    </source>
</evidence>
<dbReference type="InterPro" id="IPR023563">
    <property type="entry name" value="Ribosomal_uL13_CS"/>
</dbReference>
<gene>
    <name evidence="24" type="ORF">E5288_WYG017516</name>
</gene>
<dbReference type="Proteomes" id="UP000322234">
    <property type="component" value="Unassembled WGS sequence"/>
</dbReference>
<evidence type="ECO:0000256" key="14">
    <source>
        <dbReference type="ARBA" id="ARBA00023157"/>
    </source>
</evidence>
<dbReference type="Pfam" id="PF00572">
    <property type="entry name" value="Ribosomal_L13"/>
    <property type="match status" value="1"/>
</dbReference>
<evidence type="ECO:0000256" key="21">
    <source>
        <dbReference type="ARBA" id="ARBA00071640"/>
    </source>
</evidence>
<dbReference type="GO" id="GO:0006417">
    <property type="term" value="P:regulation of translation"/>
    <property type="evidence" value="ECO:0007669"/>
    <property type="project" value="UniProtKB-KW"/>
</dbReference>
<evidence type="ECO:0000313" key="25">
    <source>
        <dbReference type="Proteomes" id="UP000322234"/>
    </source>
</evidence>
<comment type="similarity">
    <text evidence="3 23">Belongs to the universal ribosomal protein uL13 family.</text>
</comment>
<evidence type="ECO:0000256" key="10">
    <source>
        <dbReference type="ARBA" id="ARBA00022934"/>
    </source>
</evidence>
<evidence type="ECO:0000256" key="15">
    <source>
        <dbReference type="ARBA" id="ARBA00023180"/>
    </source>
</evidence>
<comment type="subunit">
    <text evidence="17">Component of the 60S ribosome. Component of the GAIT complex. Interacts with EIF4G1.</text>
</comment>
<dbReference type="GO" id="GO:0009986">
    <property type="term" value="C:cell surface"/>
    <property type="evidence" value="ECO:0007669"/>
    <property type="project" value="TreeGrafter"/>
</dbReference>
<keyword evidence="4" id="KW-1003">Cell membrane</keyword>
<evidence type="ECO:0000256" key="23">
    <source>
        <dbReference type="RuleBase" id="RU003877"/>
    </source>
</evidence>
<evidence type="ECO:0000256" key="7">
    <source>
        <dbReference type="ARBA" id="ARBA00022692"/>
    </source>
</evidence>
<dbReference type="SUPFAM" id="SSF52161">
    <property type="entry name" value="Ribosomal protein L13"/>
    <property type="match status" value="1"/>
</dbReference>
<comment type="caution">
    <text evidence="24">The sequence shown here is derived from an EMBL/GenBank/DDBJ whole genome shotgun (WGS) entry which is preliminary data.</text>
</comment>
<comment type="function">
    <text evidence="20">Associated with ribosomes but is not required for canonical ribosome function and has extra-ribosomal functions. Component of the GAIT (gamma interferon-activated inhibitor of translation) complex which mediates interferon-gamma-induced transcript-selective translation inhibition in inflammation processes. Upon interferon-gamma activation and subsequent phosphorylation dissociates from the ribosome and assembles into the GAIT complex which binds to stem loop-containing GAIT elements in the 3'-UTR of diverse inflammatory mRNAs (such as ceruplasmin) and suppresses their translation. In the GAIT complex interacts with m7G cap-bound eIF4G at or near the eIF3-binding site and blocks the recruitment of the 43S ribosomal complex. Involved in methylation of rRNA.</text>
</comment>
<keyword evidence="10" id="KW-0164">Citrullination</keyword>
<dbReference type="Gene3D" id="3.90.1180.10">
    <property type="entry name" value="Ribosomal protein L13"/>
    <property type="match status" value="1"/>
</dbReference>
<evidence type="ECO:0000256" key="5">
    <source>
        <dbReference type="ARBA" id="ARBA00022514"/>
    </source>
</evidence>
<dbReference type="AlphaFoldDB" id="A0A6B0RTS3"/>
<dbReference type="Gene3D" id="1.20.1250.10">
    <property type="match status" value="1"/>
</dbReference>
<dbReference type="PANTHER" id="PTHR11032">
    <property type="entry name" value="SL CYTOKINE"/>
    <property type="match status" value="1"/>
</dbReference>
<evidence type="ECO:0000256" key="18">
    <source>
        <dbReference type="ARBA" id="ARBA00035201"/>
    </source>
</evidence>
<dbReference type="InterPro" id="IPR005755">
    <property type="entry name" value="Ribosomal_uL13_euk/arc"/>
</dbReference>
<dbReference type="GO" id="GO:0015934">
    <property type="term" value="C:large ribosomal subunit"/>
    <property type="evidence" value="ECO:0007669"/>
    <property type="project" value="InterPro"/>
</dbReference>
<evidence type="ECO:0000256" key="20">
    <source>
        <dbReference type="ARBA" id="ARBA00045421"/>
    </source>
</evidence>
<dbReference type="GO" id="GO:0097028">
    <property type="term" value="P:dendritic cell differentiation"/>
    <property type="evidence" value="ECO:0007669"/>
    <property type="project" value="UniProtKB-ARBA"/>
</dbReference>
<dbReference type="GO" id="GO:0030971">
    <property type="term" value="F:receptor tyrosine kinase binding"/>
    <property type="evidence" value="ECO:0007669"/>
    <property type="project" value="TreeGrafter"/>
</dbReference>
<dbReference type="FunFam" id="1.20.1250.10:FF:000016">
    <property type="entry name" value="Fms-related tyrosine kinase 3 ligand"/>
    <property type="match status" value="1"/>
</dbReference>
<dbReference type="FunFam" id="3.90.1180.10:FF:000002">
    <property type="entry name" value="60S ribosomal protein L16"/>
    <property type="match status" value="1"/>
</dbReference>
<keyword evidence="15" id="KW-0325">Glycoprotein</keyword>
<keyword evidence="13" id="KW-0472">Membrane</keyword>
<dbReference type="GO" id="GO:0005615">
    <property type="term" value="C:extracellular space"/>
    <property type="evidence" value="ECO:0007669"/>
    <property type="project" value="UniProtKB-KW"/>
</dbReference>
<dbReference type="PROSITE" id="PS00783">
    <property type="entry name" value="RIBOSOMAL_L13"/>
    <property type="match status" value="1"/>
</dbReference>
<dbReference type="GO" id="GO:0005886">
    <property type="term" value="C:plasma membrane"/>
    <property type="evidence" value="ECO:0007669"/>
    <property type="project" value="UniProtKB-SubCell"/>
</dbReference>
<dbReference type="Pfam" id="PF02947">
    <property type="entry name" value="Flt3_lig"/>
    <property type="match status" value="1"/>
</dbReference>
<dbReference type="PANTHER" id="PTHR11032:SF1">
    <property type="entry name" value="FMS-RELATED TYROSINE KINASE 3 LIGAND"/>
    <property type="match status" value="1"/>
</dbReference>
<evidence type="ECO:0000256" key="3">
    <source>
        <dbReference type="ARBA" id="ARBA00006227"/>
    </source>
</evidence>
<protein>
    <recommendedName>
        <fullName evidence="21">Fms-related tyrosine kinase 3 ligand</fullName>
    </recommendedName>
    <alternativeName>
        <fullName evidence="19">60S ribosomal protein L13a</fullName>
    </alternativeName>
    <alternativeName>
        <fullName evidence="18">Large ribosomal subunit protein uL13</fullName>
    </alternativeName>
    <alternativeName>
        <fullName evidence="22">SL cytokine</fullName>
    </alternativeName>
</protein>
<name>A0A6B0RTS3_9CETA</name>
<dbReference type="GO" id="GO:0006412">
    <property type="term" value="P:translation"/>
    <property type="evidence" value="ECO:0007669"/>
    <property type="project" value="InterPro"/>
</dbReference>
<dbReference type="InterPro" id="IPR009079">
    <property type="entry name" value="4_helix_cytokine-like_core"/>
</dbReference>
<keyword evidence="16 23" id="KW-0687">Ribonucleoprotein</keyword>
<evidence type="ECO:0000256" key="22">
    <source>
        <dbReference type="ARBA" id="ARBA00075998"/>
    </source>
</evidence>
<dbReference type="InterPro" id="IPR004213">
    <property type="entry name" value="Flt3_lig"/>
</dbReference>
<dbReference type="HAMAP" id="MF_01366">
    <property type="entry name" value="Ribosomal_uL13"/>
    <property type="match status" value="1"/>
</dbReference>
<evidence type="ECO:0000256" key="9">
    <source>
        <dbReference type="ARBA" id="ARBA00022845"/>
    </source>
</evidence>
<evidence type="ECO:0000256" key="16">
    <source>
        <dbReference type="ARBA" id="ARBA00023274"/>
    </source>
</evidence>
<keyword evidence="11 23" id="KW-0689">Ribosomal protein</keyword>
<dbReference type="SUPFAM" id="SSF47266">
    <property type="entry name" value="4-helical cytokines"/>
    <property type="match status" value="1"/>
</dbReference>
<keyword evidence="12" id="KW-1133">Transmembrane helix</keyword>
<evidence type="ECO:0000256" key="11">
    <source>
        <dbReference type="ARBA" id="ARBA00022980"/>
    </source>
</evidence>
<dbReference type="GO" id="GO:0009891">
    <property type="term" value="P:positive regulation of biosynthetic process"/>
    <property type="evidence" value="ECO:0007669"/>
    <property type="project" value="UniProtKB-ARBA"/>
</dbReference>